<proteinExistence type="predicted"/>
<name>A0ABV5SSF3_9MICO</name>
<accession>A0ABV5SSF3</accession>
<keyword evidence="3" id="KW-1185">Reference proteome</keyword>
<gene>
    <name evidence="2" type="ORF">ACFFQV_13160</name>
</gene>
<dbReference type="EMBL" id="JBHMBL010000003">
    <property type="protein sequence ID" value="MFB9643240.1"/>
    <property type="molecule type" value="Genomic_DNA"/>
</dbReference>
<dbReference type="InterPro" id="IPR032330">
    <property type="entry name" value="EF-G-binding_C"/>
</dbReference>
<protein>
    <submittedName>
        <fullName evidence="2">FBP domain-containing protein</fullName>
    </submittedName>
</protein>
<feature type="domain" description="Elongation factor G-binding protein C-terminal treble-clef zinc-finger" evidence="1">
    <location>
        <begin position="8"/>
        <end position="159"/>
    </location>
</feature>
<reference evidence="2 3" key="1">
    <citation type="submission" date="2024-09" db="EMBL/GenBank/DDBJ databases">
        <authorList>
            <person name="Sun Q."/>
            <person name="Mori K."/>
        </authorList>
    </citation>
    <scope>NUCLEOTIDE SEQUENCE [LARGE SCALE GENOMIC DNA]</scope>
    <source>
        <strain evidence="2 3">JCM 14321</strain>
    </source>
</reference>
<dbReference type="RefSeq" id="WP_157425025.1">
    <property type="nucleotide sequence ID" value="NZ_BAAANI010000004.1"/>
</dbReference>
<evidence type="ECO:0000259" key="1">
    <source>
        <dbReference type="Pfam" id="PF16571"/>
    </source>
</evidence>
<organism evidence="2 3">
    <name type="scientific">Agromyces lapidis</name>
    <dbReference type="NCBI Taxonomy" id="279574"/>
    <lineage>
        <taxon>Bacteria</taxon>
        <taxon>Bacillati</taxon>
        <taxon>Actinomycetota</taxon>
        <taxon>Actinomycetes</taxon>
        <taxon>Micrococcales</taxon>
        <taxon>Microbacteriaceae</taxon>
        <taxon>Agromyces</taxon>
    </lineage>
</organism>
<sequence length="166" mass="18392">MLPITDAQIRASFINASVRERAALSLPADFAELDWDRRDFLGWRDRKLPNVAYVVAPIGGELVGVMLKRAEGRLRSRPQCSWCEDVHLPNDVLFFVARRAGAAGRKGGTVGTLVCADFQCSANARKRPSVAYLGFDVEAARDRRVEALREHVIGFIREIAEAPLEG</sequence>
<evidence type="ECO:0000313" key="2">
    <source>
        <dbReference type="EMBL" id="MFB9643240.1"/>
    </source>
</evidence>
<evidence type="ECO:0000313" key="3">
    <source>
        <dbReference type="Proteomes" id="UP001589667"/>
    </source>
</evidence>
<dbReference type="Proteomes" id="UP001589667">
    <property type="component" value="Unassembled WGS sequence"/>
</dbReference>
<dbReference type="Pfam" id="PF16571">
    <property type="entry name" value="FBP_C"/>
    <property type="match status" value="1"/>
</dbReference>
<comment type="caution">
    <text evidence="2">The sequence shown here is derived from an EMBL/GenBank/DDBJ whole genome shotgun (WGS) entry which is preliminary data.</text>
</comment>